<dbReference type="InterPro" id="IPR026893">
    <property type="entry name" value="Tyr/Ser_Pase_IphP-type"/>
</dbReference>
<evidence type="ECO:0000313" key="3">
    <source>
        <dbReference type="EMBL" id="ACU93944.1"/>
    </source>
</evidence>
<dbReference type="GO" id="GO:0004721">
    <property type="term" value="F:phosphoprotein phosphatase activity"/>
    <property type="evidence" value="ECO:0007669"/>
    <property type="project" value="InterPro"/>
</dbReference>
<reference evidence="3 4" key="1">
    <citation type="journal article" date="2009" name="Stand. Genomic Sci.">
        <title>Complete genome sequence of Cryptobacterium curtum type strain (12-3).</title>
        <authorList>
            <person name="Mavrommatis K."/>
            <person name="Pukall R."/>
            <person name="Rohde C."/>
            <person name="Chen F."/>
            <person name="Sims D."/>
            <person name="Brettin T."/>
            <person name="Kuske C."/>
            <person name="Detter J.C."/>
            <person name="Han C."/>
            <person name="Lapidus A."/>
            <person name="Copeland A."/>
            <person name="Glavina Del Rio T."/>
            <person name="Nolan M."/>
            <person name="Lucas S."/>
            <person name="Tice H."/>
            <person name="Cheng J.F."/>
            <person name="Bruce D."/>
            <person name="Goodwin L."/>
            <person name="Pitluck S."/>
            <person name="Ovchinnikova G."/>
            <person name="Pati A."/>
            <person name="Ivanova N."/>
            <person name="Chen A."/>
            <person name="Palaniappan K."/>
            <person name="Chain P."/>
            <person name="D'haeseleer P."/>
            <person name="Goker M."/>
            <person name="Bristow J."/>
            <person name="Eisen J.A."/>
            <person name="Markowitz V."/>
            <person name="Hugenholtz P."/>
            <person name="Rohde M."/>
            <person name="Klenk H.P."/>
            <person name="Kyrpides N.C."/>
        </authorList>
    </citation>
    <scope>NUCLEOTIDE SEQUENCE [LARGE SCALE GENOMIC DNA]</scope>
    <source>
        <strain evidence="4">ATCC 700683 / DSM 15641 / 12-3</strain>
    </source>
</reference>
<comment type="similarity">
    <text evidence="1">Belongs to the protein-tyrosine phosphatase family.</text>
</comment>
<dbReference type="HOGENOM" id="CLU_057546_0_0_11"/>
<evidence type="ECO:0000259" key="2">
    <source>
        <dbReference type="PROSITE" id="PS50056"/>
    </source>
</evidence>
<protein>
    <submittedName>
        <fullName evidence="3">Protein tyrosine/serine phosphatase</fullName>
    </submittedName>
</protein>
<sequence length="256" mass="28302">MIQFSHIRNLRDVGGMPAEGGALLRKRRIYRSAELFDATASECIRLTDRFNLGTVIDLRTSLECNRRPDPIMPGVESVHIPLMPASALGISFQDGNLRELLTGTWNPDTYDVCTIYRSMVDKRLADKWQQLFRTLLASNGKAVLFHCTNGKDRTGVAVSIVLLALGVSYSDVMHDYLRTNRSLPALQARIQAKMARGIKPGLSDKIGPLLEARPEYLNAALDAIDDNYGGMAGFLEDACGLSIAEDDQLRELFISA</sequence>
<dbReference type="Gene3D" id="3.90.190.10">
    <property type="entry name" value="Protein tyrosine phosphatase superfamily"/>
    <property type="match status" value="1"/>
</dbReference>
<dbReference type="PANTHER" id="PTHR31126">
    <property type="entry name" value="TYROSINE-PROTEIN PHOSPHATASE"/>
    <property type="match status" value="1"/>
</dbReference>
<dbReference type="RefSeq" id="WP_012802633.1">
    <property type="nucleotide sequence ID" value="NC_013170.1"/>
</dbReference>
<dbReference type="PANTHER" id="PTHR31126:SF1">
    <property type="entry name" value="TYROSINE SPECIFIC PROTEIN PHOSPHATASES DOMAIN-CONTAINING PROTEIN"/>
    <property type="match status" value="1"/>
</dbReference>
<dbReference type="PROSITE" id="PS00383">
    <property type="entry name" value="TYR_PHOSPHATASE_1"/>
    <property type="match status" value="1"/>
</dbReference>
<gene>
    <name evidence="3" type="ordered locus">Ccur_02130</name>
</gene>
<name>C7MM04_CRYCD</name>
<dbReference type="STRING" id="469378.Ccur_02130"/>
<accession>C7MM04</accession>
<proteinExistence type="inferred from homology"/>
<dbReference type="KEGG" id="ccu:Ccur_02130"/>
<dbReference type="eggNOG" id="COG2365">
    <property type="taxonomic scope" value="Bacteria"/>
</dbReference>
<feature type="domain" description="Tyrosine specific protein phosphatases" evidence="2">
    <location>
        <begin position="126"/>
        <end position="173"/>
    </location>
</feature>
<dbReference type="OrthoDB" id="1188001at2"/>
<dbReference type="EMBL" id="CP001682">
    <property type="protein sequence ID" value="ACU93944.1"/>
    <property type="molecule type" value="Genomic_DNA"/>
</dbReference>
<evidence type="ECO:0000256" key="1">
    <source>
        <dbReference type="ARBA" id="ARBA00009580"/>
    </source>
</evidence>
<dbReference type="InterPro" id="IPR000387">
    <property type="entry name" value="Tyr_Pase_dom"/>
</dbReference>
<evidence type="ECO:0000313" key="4">
    <source>
        <dbReference type="Proteomes" id="UP000000954"/>
    </source>
</evidence>
<dbReference type="SUPFAM" id="SSF52799">
    <property type="entry name" value="(Phosphotyrosine protein) phosphatases II"/>
    <property type="match status" value="1"/>
</dbReference>
<organism evidence="3 4">
    <name type="scientific">Cryptobacterium curtum (strain ATCC 700683 / DSM 15641 / CCUG 43107 / 12-3)</name>
    <dbReference type="NCBI Taxonomy" id="469378"/>
    <lineage>
        <taxon>Bacteria</taxon>
        <taxon>Bacillati</taxon>
        <taxon>Actinomycetota</taxon>
        <taxon>Coriobacteriia</taxon>
        <taxon>Eggerthellales</taxon>
        <taxon>Eggerthellaceae</taxon>
        <taxon>Cryptobacterium</taxon>
    </lineage>
</organism>
<dbReference type="PROSITE" id="PS50056">
    <property type="entry name" value="TYR_PHOSPHATASE_2"/>
    <property type="match status" value="1"/>
</dbReference>
<dbReference type="Proteomes" id="UP000000954">
    <property type="component" value="Chromosome"/>
</dbReference>
<dbReference type="InterPro" id="IPR029021">
    <property type="entry name" value="Prot-tyrosine_phosphatase-like"/>
</dbReference>
<dbReference type="Pfam" id="PF13350">
    <property type="entry name" value="Y_phosphatase3"/>
    <property type="match status" value="1"/>
</dbReference>
<dbReference type="InterPro" id="IPR016130">
    <property type="entry name" value="Tyr_Pase_AS"/>
</dbReference>
<keyword evidence="4" id="KW-1185">Reference proteome</keyword>
<dbReference type="AlphaFoldDB" id="C7MM04"/>